<evidence type="ECO:0000313" key="3">
    <source>
        <dbReference type="Proteomes" id="UP000010792"/>
    </source>
</evidence>
<dbReference type="AlphaFoldDB" id="L0NEJ3"/>
<dbReference type="Proteomes" id="UP000010792">
    <property type="component" value="Chromosome"/>
</dbReference>
<organism evidence="2 3">
    <name type="scientific">Pseudorhizobium banfieldiae</name>
    <dbReference type="NCBI Taxonomy" id="1125847"/>
    <lineage>
        <taxon>Bacteria</taxon>
        <taxon>Pseudomonadati</taxon>
        <taxon>Pseudomonadota</taxon>
        <taxon>Alphaproteobacteria</taxon>
        <taxon>Hyphomicrobiales</taxon>
        <taxon>Rhizobiaceae</taxon>
        <taxon>Rhizobium/Agrobacterium group</taxon>
        <taxon>Pseudorhizobium</taxon>
    </lineage>
</organism>
<keyword evidence="1" id="KW-1133">Transmembrane helix</keyword>
<proteinExistence type="predicted"/>
<gene>
    <name evidence="2" type="ORF">NT26_1492</name>
</gene>
<sequence>MLHTDICARSKAPAQIRLESSLGGYNRPALILGDRRAFLDGNYVTYLVLVVLVMRLVLLRTADRLLKQRVRESALDADNNGLLVLVGNYDALQNAFRHIVLP</sequence>
<dbReference type="STRING" id="1125847.NT26_1492"/>
<keyword evidence="1" id="KW-0812">Transmembrane</keyword>
<evidence type="ECO:0000256" key="1">
    <source>
        <dbReference type="SAM" id="Phobius"/>
    </source>
</evidence>
<reference evidence="2 3" key="1">
    <citation type="journal article" date="2013" name="Genome Biol. Evol.">
        <title>Life in an arsenic-containing gold mine: genome and physiology of the autotrophic arsenite-oxidizing bacterium rhizobium sp. NT-26.</title>
        <authorList>
            <person name="Andres J."/>
            <person name="Arsene-Ploetze F."/>
            <person name="Barbe V."/>
            <person name="Brochier-Armanet C."/>
            <person name="Cleiss-Arnold J."/>
            <person name="Coppee J.Y."/>
            <person name="Dillies M.A."/>
            <person name="Geist"/>
            <person name="L"/>
            <person name="Joublin A."/>
            <person name="Koechler S."/>
            <person name="Lassalle F."/>
            <person name="Marchal M."/>
            <person name="Medigue C."/>
            <person name="Muller D."/>
            <person name="Nesme X."/>
            <person name="Plewniak F."/>
            <person name="Proux C."/>
            <person name="Ramirez-Bahena M.H."/>
            <person name="Schenowitz C."/>
            <person name="Sismeiro O."/>
            <person name="Vallenet D."/>
            <person name="Santini J.M."/>
            <person name="Bertin P.N."/>
        </authorList>
    </citation>
    <scope>NUCLEOTIDE SEQUENCE [LARGE SCALE GENOMIC DNA]</scope>
    <source>
        <strain evidence="2 3">NT-26</strain>
    </source>
</reference>
<accession>L0NEJ3</accession>
<name>L0NEJ3_9HYPH</name>
<protein>
    <submittedName>
        <fullName evidence="2">Uncharacterized protein</fullName>
    </submittedName>
</protein>
<dbReference type="KEGG" id="rht:NT26_1492"/>
<keyword evidence="1" id="KW-0472">Membrane</keyword>
<dbReference type="EMBL" id="FO082820">
    <property type="protein sequence ID" value="CCF19216.1"/>
    <property type="molecule type" value="Genomic_DNA"/>
</dbReference>
<feature type="transmembrane region" description="Helical" evidence="1">
    <location>
        <begin position="43"/>
        <end position="62"/>
    </location>
</feature>
<evidence type="ECO:0000313" key="2">
    <source>
        <dbReference type="EMBL" id="CCF19216.1"/>
    </source>
</evidence>
<keyword evidence="3" id="KW-1185">Reference proteome</keyword>